<keyword evidence="2" id="KW-1185">Reference proteome</keyword>
<sequence>MADRRLYRVESPDGDVQTTMTVVRRVLARCARPPISLSARGTLTGPAAVAAIAAAAPEMRAEAVLDVPPAELGRLAATLRERPLDAWLAEQGASGFGSAFWIGSDRDEPRASQLTLSFTAEPGQEQAERPRAERWLAALAEAGLLPPAASPERVAAWFFTHVKAEPGLPPPNPSPGTVQNDVRIRSFGWRGTADRPPVYGPAAIELTVPLPPPVALARAVPLLAAGGPIRFNGYFTADPRIAAALADLGECHFDFEIDPLPEPVPDALLTAADDDLIIVEWCCDRPGESSALNGVVLGVNATYDGSPYDPLALPGAATVHLGLHPRANDRDPDACARQLAELAGVRLAAG</sequence>
<protein>
    <submittedName>
        <fullName evidence="1">Uncharacterized protein</fullName>
    </submittedName>
</protein>
<gene>
    <name evidence="1" type="ORF">GCM10023191_083210</name>
</gene>
<evidence type="ECO:0000313" key="2">
    <source>
        <dbReference type="Proteomes" id="UP001500503"/>
    </source>
</evidence>
<organism evidence="1 2">
    <name type="scientific">Actinoallomurus oryzae</name>
    <dbReference type="NCBI Taxonomy" id="502180"/>
    <lineage>
        <taxon>Bacteria</taxon>
        <taxon>Bacillati</taxon>
        <taxon>Actinomycetota</taxon>
        <taxon>Actinomycetes</taxon>
        <taxon>Streptosporangiales</taxon>
        <taxon>Thermomonosporaceae</taxon>
        <taxon>Actinoallomurus</taxon>
    </lineage>
</organism>
<dbReference type="RefSeq" id="WP_345473564.1">
    <property type="nucleotide sequence ID" value="NZ_BAABHF010000049.1"/>
</dbReference>
<name>A0ABP8QZW3_9ACTN</name>
<accession>A0ABP8QZW3</accession>
<dbReference type="Proteomes" id="UP001500503">
    <property type="component" value="Unassembled WGS sequence"/>
</dbReference>
<proteinExistence type="predicted"/>
<evidence type="ECO:0000313" key="1">
    <source>
        <dbReference type="EMBL" id="GAA4514556.1"/>
    </source>
</evidence>
<comment type="caution">
    <text evidence="1">The sequence shown here is derived from an EMBL/GenBank/DDBJ whole genome shotgun (WGS) entry which is preliminary data.</text>
</comment>
<reference evidence="2" key="1">
    <citation type="journal article" date="2019" name="Int. J. Syst. Evol. Microbiol.">
        <title>The Global Catalogue of Microorganisms (GCM) 10K type strain sequencing project: providing services to taxonomists for standard genome sequencing and annotation.</title>
        <authorList>
            <consortium name="The Broad Institute Genomics Platform"/>
            <consortium name="The Broad Institute Genome Sequencing Center for Infectious Disease"/>
            <person name="Wu L."/>
            <person name="Ma J."/>
        </authorList>
    </citation>
    <scope>NUCLEOTIDE SEQUENCE [LARGE SCALE GENOMIC DNA]</scope>
    <source>
        <strain evidence="2">JCM 17933</strain>
    </source>
</reference>
<dbReference type="EMBL" id="BAABHF010000049">
    <property type="protein sequence ID" value="GAA4514556.1"/>
    <property type="molecule type" value="Genomic_DNA"/>
</dbReference>